<evidence type="ECO:0000313" key="5">
    <source>
        <dbReference type="Proteomes" id="UP000024404"/>
    </source>
</evidence>
<keyword evidence="2" id="KW-0812">Transmembrane</keyword>
<keyword evidence="2" id="KW-1133">Transmembrane helix</keyword>
<feature type="transmembrane region" description="Helical" evidence="2">
    <location>
        <begin position="266"/>
        <end position="284"/>
    </location>
</feature>
<feature type="chain" id="PRO_5035897694" evidence="3">
    <location>
        <begin position="20"/>
        <end position="291"/>
    </location>
</feature>
<keyword evidence="5" id="KW-1185">Reference proteome</keyword>
<accession>A0A8R1TV50</accession>
<sequence length="291" mass="31994">MPNLAFLLFILLFCNMLLARLAHSSQPSSWPNDSTTDHSEEISTTATTISNTDSTMIETDTEEINSSHMYSNLEAELSADGSMHVKPASTHVIGVSWLSGDLVPLIRTDNIDADKIVTNKSGTLRDQDSEMKATQISPITDSSESETNPELKSNFETFINHEAIHFHTMTNGSGIFVEKIETIRSNSDSDIADKITDLQSKSNLNVEAETFRSIPATELPEFQLASTLKSIRGSSDQTNDLGGMKSLITLTEKNETKLLVSKATKINISIFSISIACLIITFFLQNFANFC</sequence>
<feature type="signal peptide" evidence="3">
    <location>
        <begin position="1"/>
        <end position="19"/>
    </location>
</feature>
<keyword evidence="3" id="KW-0732">Signal</keyword>
<name>A0A8R1TV50_ONCVO</name>
<feature type="region of interest" description="Disordered" evidence="1">
    <location>
        <begin position="124"/>
        <end position="149"/>
    </location>
</feature>
<dbReference type="EMBL" id="CMVM020000167">
    <property type="status" value="NOT_ANNOTATED_CDS"/>
    <property type="molecule type" value="Genomic_DNA"/>
</dbReference>
<dbReference type="EnsemblMetazoa" id="OVOC6044.1">
    <property type="protein sequence ID" value="OVOC6044.1"/>
    <property type="gene ID" value="WBGene00242853"/>
</dbReference>
<reference evidence="4" key="2">
    <citation type="submission" date="2022-06" db="UniProtKB">
        <authorList>
            <consortium name="EnsemblMetazoa"/>
        </authorList>
    </citation>
    <scope>IDENTIFICATION</scope>
</reference>
<evidence type="ECO:0000256" key="2">
    <source>
        <dbReference type="SAM" id="Phobius"/>
    </source>
</evidence>
<protein>
    <submittedName>
        <fullName evidence="4">Uncharacterized protein</fullName>
    </submittedName>
</protein>
<feature type="region of interest" description="Disordered" evidence="1">
    <location>
        <begin position="27"/>
        <end position="54"/>
    </location>
</feature>
<organism evidence="4 5">
    <name type="scientific">Onchocerca volvulus</name>
    <dbReference type="NCBI Taxonomy" id="6282"/>
    <lineage>
        <taxon>Eukaryota</taxon>
        <taxon>Metazoa</taxon>
        <taxon>Ecdysozoa</taxon>
        <taxon>Nematoda</taxon>
        <taxon>Chromadorea</taxon>
        <taxon>Rhabditida</taxon>
        <taxon>Spirurina</taxon>
        <taxon>Spiruromorpha</taxon>
        <taxon>Filarioidea</taxon>
        <taxon>Onchocercidae</taxon>
        <taxon>Onchocerca</taxon>
    </lineage>
</organism>
<dbReference type="Proteomes" id="UP000024404">
    <property type="component" value="Unassembled WGS sequence"/>
</dbReference>
<dbReference type="AlphaFoldDB" id="A0A8R1TV50"/>
<evidence type="ECO:0000256" key="3">
    <source>
        <dbReference type="SAM" id="SignalP"/>
    </source>
</evidence>
<keyword evidence="2" id="KW-0472">Membrane</keyword>
<proteinExistence type="predicted"/>
<reference evidence="5" key="1">
    <citation type="submission" date="2013-10" db="EMBL/GenBank/DDBJ databases">
        <title>Genome sequencing of Onchocerca volvulus.</title>
        <authorList>
            <person name="Cotton J."/>
            <person name="Tsai J."/>
            <person name="Stanley E."/>
            <person name="Tracey A."/>
            <person name="Holroyd N."/>
            <person name="Lustigman S."/>
            <person name="Berriman M."/>
        </authorList>
    </citation>
    <scope>NUCLEOTIDE SEQUENCE</scope>
</reference>
<feature type="compositionally biased region" description="Low complexity" evidence="1">
    <location>
        <begin position="42"/>
        <end position="54"/>
    </location>
</feature>
<evidence type="ECO:0000256" key="1">
    <source>
        <dbReference type="SAM" id="MobiDB-lite"/>
    </source>
</evidence>
<evidence type="ECO:0000313" key="4">
    <source>
        <dbReference type="EnsemblMetazoa" id="OVOC6044.1"/>
    </source>
</evidence>
<feature type="compositionally biased region" description="Polar residues" evidence="1">
    <location>
        <begin position="132"/>
        <end position="149"/>
    </location>
</feature>